<sequence length="298" mass="32343">MTLRRTRRISGLLWHAVTLGGVVAWGVWLGVLVASLSFWLQAQRDQFAVMVVFALDADAAAQTFVRTASETGQWQRAERLSDDDVRALLRLEDSEITAALVLPPVVRLVPRQWDADALADAVGALRERPDVRQVVYDATWLTRWQAWHTWGTRLAQGLGALVALLWFAALGALIAHAARATAEACALRFALGGGRITTLLPLWHRVWLGALLAAGAAALFVFAGYQWLSPVWSTWLGAYGFDGDPLRLLAHRLWGAVPADSAARVAVLSGAAALLAALPPALVVLAYPLRALVPRSLR</sequence>
<dbReference type="RefSeq" id="WP_119335581.1">
    <property type="nucleotide sequence ID" value="NZ_AP018558.1"/>
</dbReference>
<organism evidence="2 3">
    <name type="scientific">Hydrogenophilus thermoluteolus</name>
    <name type="common">Pseudomonas hydrogenothermophila</name>
    <dbReference type="NCBI Taxonomy" id="297"/>
    <lineage>
        <taxon>Bacteria</taxon>
        <taxon>Pseudomonadati</taxon>
        <taxon>Pseudomonadota</taxon>
        <taxon>Hydrogenophilia</taxon>
        <taxon>Hydrogenophilales</taxon>
        <taxon>Hydrogenophilaceae</taxon>
        <taxon>Hydrogenophilus</taxon>
    </lineage>
</organism>
<keyword evidence="1" id="KW-1133">Transmembrane helix</keyword>
<feature type="transmembrane region" description="Helical" evidence="1">
    <location>
        <begin position="206"/>
        <end position="228"/>
    </location>
</feature>
<reference evidence="2 3" key="1">
    <citation type="submission" date="2018-04" db="EMBL/GenBank/DDBJ databases">
        <title>Complete genome sequence of Hydrogenophilus thermoluteolus TH-1.</title>
        <authorList>
            <person name="Arai H."/>
        </authorList>
    </citation>
    <scope>NUCLEOTIDE SEQUENCE [LARGE SCALE GENOMIC DNA]</scope>
    <source>
        <strain evidence="2 3">TH-1</strain>
    </source>
</reference>
<proteinExistence type="predicted"/>
<keyword evidence="2" id="KW-0131">Cell cycle</keyword>
<keyword evidence="1" id="KW-0472">Membrane</keyword>
<name>A0A2Z6DZA3_HYDTE</name>
<feature type="transmembrane region" description="Helical" evidence="1">
    <location>
        <begin position="265"/>
        <end position="289"/>
    </location>
</feature>
<protein>
    <submittedName>
        <fullName evidence="2">Cell division protein FtsX</fullName>
    </submittedName>
</protein>
<dbReference type="AlphaFoldDB" id="A0A2Z6DZA3"/>
<feature type="transmembrane region" description="Helical" evidence="1">
    <location>
        <begin position="12"/>
        <end position="40"/>
    </location>
</feature>
<feature type="transmembrane region" description="Helical" evidence="1">
    <location>
        <begin position="157"/>
        <end position="178"/>
    </location>
</feature>
<keyword evidence="3" id="KW-1185">Reference proteome</keyword>
<gene>
    <name evidence="2" type="ORF">HPTL_1624</name>
</gene>
<evidence type="ECO:0000313" key="3">
    <source>
        <dbReference type="Proteomes" id="UP000262004"/>
    </source>
</evidence>
<dbReference type="KEGG" id="htl:HPTL_1624"/>
<keyword evidence="1" id="KW-0812">Transmembrane</keyword>
<evidence type="ECO:0000256" key="1">
    <source>
        <dbReference type="SAM" id="Phobius"/>
    </source>
</evidence>
<keyword evidence="2" id="KW-0132">Cell division</keyword>
<accession>A0A2Z6DZA3</accession>
<dbReference type="EMBL" id="AP018558">
    <property type="protein sequence ID" value="BBD77884.1"/>
    <property type="molecule type" value="Genomic_DNA"/>
</dbReference>
<dbReference type="GO" id="GO:0051301">
    <property type="term" value="P:cell division"/>
    <property type="evidence" value="ECO:0007669"/>
    <property type="project" value="UniProtKB-KW"/>
</dbReference>
<evidence type="ECO:0000313" key="2">
    <source>
        <dbReference type="EMBL" id="BBD77884.1"/>
    </source>
</evidence>
<dbReference type="Proteomes" id="UP000262004">
    <property type="component" value="Chromosome"/>
</dbReference>